<dbReference type="PROSITE" id="PS51935">
    <property type="entry name" value="NLPC_P60"/>
    <property type="match status" value="1"/>
</dbReference>
<gene>
    <name evidence="7" type="primary">ripA_2</name>
    <name evidence="7" type="ORF">LC603019_01251</name>
</gene>
<feature type="compositionally biased region" description="Polar residues" evidence="5">
    <location>
        <begin position="334"/>
        <end position="346"/>
    </location>
</feature>
<protein>
    <submittedName>
        <fullName evidence="7">Peptidoglycan endopeptidase RipA</fullName>
    </submittedName>
</protein>
<keyword evidence="3" id="KW-0378">Hydrolase</keyword>
<dbReference type="InterPro" id="IPR036689">
    <property type="entry name" value="ESAT-6-like_sf"/>
</dbReference>
<keyword evidence="8" id="KW-1185">Reference proteome</keyword>
<dbReference type="SUPFAM" id="SSF54001">
    <property type="entry name" value="Cysteine proteinases"/>
    <property type="match status" value="1"/>
</dbReference>
<reference evidence="7 8" key="1">
    <citation type="submission" date="2019-04" db="EMBL/GenBank/DDBJ databases">
        <authorList>
            <person name="Seth-Smith MB H."/>
            <person name="Seth-Smith H."/>
        </authorList>
    </citation>
    <scope>NUCLEOTIDE SEQUENCE [LARGE SCALE GENOMIC DNA]</scope>
    <source>
        <strain evidence="7">USB-603019</strain>
    </source>
</reference>
<dbReference type="PANTHER" id="PTHR47359">
    <property type="entry name" value="PEPTIDOGLYCAN DL-ENDOPEPTIDASE CWLO"/>
    <property type="match status" value="1"/>
</dbReference>
<keyword evidence="2" id="KW-0645">Protease</keyword>
<evidence type="ECO:0000259" key="6">
    <source>
        <dbReference type="PROSITE" id="PS51935"/>
    </source>
</evidence>
<dbReference type="RefSeq" id="WP_053979076.1">
    <property type="nucleotide sequence ID" value="NZ_CP009312.1"/>
</dbReference>
<dbReference type="EMBL" id="LR584267">
    <property type="protein sequence ID" value="VHO01236.1"/>
    <property type="molecule type" value="Genomic_DNA"/>
</dbReference>
<dbReference type="GeneID" id="84895625"/>
<evidence type="ECO:0000256" key="3">
    <source>
        <dbReference type="ARBA" id="ARBA00022801"/>
    </source>
</evidence>
<feature type="compositionally biased region" description="Low complexity" evidence="5">
    <location>
        <begin position="347"/>
        <end position="367"/>
    </location>
</feature>
<dbReference type="Gene3D" id="3.90.1720.10">
    <property type="entry name" value="endopeptidase domain like (from Nostoc punctiforme)"/>
    <property type="match status" value="1"/>
</dbReference>
<evidence type="ECO:0000256" key="1">
    <source>
        <dbReference type="ARBA" id="ARBA00007074"/>
    </source>
</evidence>
<keyword evidence="4" id="KW-0788">Thiol protease</keyword>
<dbReference type="InterPro" id="IPR038765">
    <property type="entry name" value="Papain-like_cys_pep_sf"/>
</dbReference>
<feature type="domain" description="NlpC/P60" evidence="6">
    <location>
        <begin position="495"/>
        <end position="611"/>
    </location>
</feature>
<sequence length="611" mass="61449">MLDPVTLALPMIQTMSGLGAQGSLELTNATGLHIQLSVGYCADAPGASGQPGATPPIHSFQSGPTPNPFTTTASQQTLQAPHMGLPLGLPTLPAPDLSALHGLISALEQTGQAFGTVVNAIGSATQQIASAWTGPAAKAALEAVKDISSHSGDLEVKTSELAKATNEAAAIVGTAAMEIAGIIAKFLHEAVSSLSLIETGIGPNLAIIGAAINSCRQAAEVFMNALSQLQSPTAEALKTAHDTRLNADITLPLALPSLTSMTEAAGAALTPKLPTLKGKVKLPGMVDVAGKLAPGSLPSGHIAWGDDANNFPHSQPAATEAASSVPTTSSPTTNGLHNYSGPTGLQSGATTTASPTGSPTGSPAGAGVTYTPPAGGGTIAATSVGTNNPANGASYRSGYDTSGSPAGSSTANGYAANGYSSYGPQTATGTSANFTPAATTTGVGYVPEHDNGNYSPRGKYTSTGSYNTYSDLSYVGIDGPVPIVLPNGTTVYAPNPIAAKAIESALSQIGVPYVWGGTSPGVGLDCSGLTQWAYEQAGLEIGRTTWDQDNNPQIPVGDALPGDLLIWNGHVAMFLGNGLMIEAGDPVSITPVRTDNAGMTFEGVFRPWLKA</sequence>
<dbReference type="Gene3D" id="1.10.287.1060">
    <property type="entry name" value="ESAT-6-like"/>
    <property type="match status" value="1"/>
</dbReference>
<evidence type="ECO:0000313" key="8">
    <source>
        <dbReference type="Proteomes" id="UP000324288"/>
    </source>
</evidence>
<dbReference type="InterPro" id="IPR000064">
    <property type="entry name" value="NLP_P60_dom"/>
</dbReference>
<dbReference type="Proteomes" id="UP000324288">
    <property type="component" value="Chromosome"/>
</dbReference>
<feature type="compositionally biased region" description="Low complexity" evidence="5">
    <location>
        <begin position="316"/>
        <end position="333"/>
    </location>
</feature>
<dbReference type="AlphaFoldDB" id="A0A5E3ZY24"/>
<dbReference type="GO" id="GO:0008234">
    <property type="term" value="F:cysteine-type peptidase activity"/>
    <property type="evidence" value="ECO:0007669"/>
    <property type="project" value="UniProtKB-KW"/>
</dbReference>
<name>A0A5E3ZY24_9ACTN</name>
<dbReference type="SUPFAM" id="SSF140453">
    <property type="entry name" value="EsxAB dimer-like"/>
    <property type="match status" value="1"/>
</dbReference>
<accession>A0A5E3ZY24</accession>
<feature type="region of interest" description="Disordered" evidence="5">
    <location>
        <begin position="303"/>
        <end position="371"/>
    </location>
</feature>
<organism evidence="7 8">
    <name type="scientific">Lawsonella clevelandensis</name>
    <dbReference type="NCBI Taxonomy" id="1528099"/>
    <lineage>
        <taxon>Bacteria</taxon>
        <taxon>Bacillati</taxon>
        <taxon>Actinomycetota</taxon>
        <taxon>Actinomycetes</taxon>
        <taxon>Mycobacteriales</taxon>
        <taxon>Lawsonellaceae</taxon>
        <taxon>Lawsonella</taxon>
    </lineage>
</organism>
<evidence type="ECO:0000256" key="5">
    <source>
        <dbReference type="SAM" id="MobiDB-lite"/>
    </source>
</evidence>
<evidence type="ECO:0000256" key="2">
    <source>
        <dbReference type="ARBA" id="ARBA00022670"/>
    </source>
</evidence>
<proteinExistence type="inferred from homology"/>
<comment type="similarity">
    <text evidence="1">Belongs to the peptidase C40 family.</text>
</comment>
<dbReference type="GO" id="GO:0006508">
    <property type="term" value="P:proteolysis"/>
    <property type="evidence" value="ECO:0007669"/>
    <property type="project" value="UniProtKB-KW"/>
</dbReference>
<evidence type="ECO:0000313" key="7">
    <source>
        <dbReference type="EMBL" id="VHO01236.1"/>
    </source>
</evidence>
<dbReference type="InterPro" id="IPR051794">
    <property type="entry name" value="PG_Endopeptidase_C40"/>
</dbReference>
<dbReference type="PANTHER" id="PTHR47359:SF3">
    <property type="entry name" value="NLP_P60 DOMAIN-CONTAINING PROTEIN-RELATED"/>
    <property type="match status" value="1"/>
</dbReference>
<evidence type="ECO:0000256" key="4">
    <source>
        <dbReference type="ARBA" id="ARBA00022807"/>
    </source>
</evidence>
<dbReference type="Pfam" id="PF00877">
    <property type="entry name" value="NLPC_P60"/>
    <property type="match status" value="1"/>
</dbReference>